<dbReference type="InterPro" id="IPR004843">
    <property type="entry name" value="Calcineurin-like_PHP"/>
</dbReference>
<feature type="domain" description="Calcineurin-like phosphoesterase" evidence="5">
    <location>
        <begin position="1"/>
        <end position="195"/>
    </location>
</feature>
<sequence length="262" mass="29600">MKVIQITDIHLVPDGKLLFGEDPVTRFRHCIAHVNEHHPDADLCVITGDLTHDGDEASYRILADCLKELKLPVRLLLGNHDERPVFRSVFPHMPADDHGFIQGVHDAGDTRLVFLDTKEPGTHEGRLCADRLAWLDRMLSEAGERSVYLFSHHPPFELDLPSMDWIRLREEADLRTLVKQHGNVRYMFSGHVHRPSGGTWYGTPFATVPGTNHQHALDFALTGPATTSMEPPAYAVLSLRDAGVVVHYHAFMDRSQQFPYYG</sequence>
<evidence type="ECO:0000313" key="7">
    <source>
        <dbReference type="Proteomes" id="UP000063429"/>
    </source>
</evidence>
<protein>
    <submittedName>
        <fullName evidence="6">Phosphohydrolase</fullName>
    </submittedName>
</protein>
<dbReference type="InterPro" id="IPR050884">
    <property type="entry name" value="CNP_phosphodiesterase-III"/>
</dbReference>
<dbReference type="SUPFAM" id="SSF56300">
    <property type="entry name" value="Metallo-dependent phosphatases"/>
    <property type="match status" value="1"/>
</dbReference>
<dbReference type="InterPro" id="IPR029052">
    <property type="entry name" value="Metallo-depent_PP-like"/>
</dbReference>
<accession>A0ABN4HY73</accession>
<organism evidence="6 7">
    <name type="scientific">Herbaspirillum hiltneri N3</name>
    <dbReference type="NCBI Taxonomy" id="1262470"/>
    <lineage>
        <taxon>Bacteria</taxon>
        <taxon>Pseudomonadati</taxon>
        <taxon>Pseudomonadota</taxon>
        <taxon>Betaproteobacteria</taxon>
        <taxon>Burkholderiales</taxon>
        <taxon>Oxalobacteraceae</taxon>
        <taxon>Herbaspirillum</taxon>
    </lineage>
</organism>
<evidence type="ECO:0000256" key="1">
    <source>
        <dbReference type="ARBA" id="ARBA00022723"/>
    </source>
</evidence>
<dbReference type="EMBL" id="CP011409">
    <property type="protein sequence ID" value="AKZ63562.1"/>
    <property type="molecule type" value="Genomic_DNA"/>
</dbReference>
<keyword evidence="7" id="KW-1185">Reference proteome</keyword>
<dbReference type="CDD" id="cd07402">
    <property type="entry name" value="MPP_GpdQ"/>
    <property type="match status" value="1"/>
</dbReference>
<proteinExistence type="inferred from homology"/>
<dbReference type="PANTHER" id="PTHR42988:SF2">
    <property type="entry name" value="CYCLIC NUCLEOTIDE PHOSPHODIESTERASE CBUA0032-RELATED"/>
    <property type="match status" value="1"/>
</dbReference>
<reference evidence="7" key="1">
    <citation type="journal article" date="2015" name="Genome Announc.">
        <title>Complete Genome Sequence of Herbaspirillum hiltneri N3 (DSM 17495), Isolated from Surface-Sterilized Wheat Roots.</title>
        <authorList>
            <person name="Guizelini D."/>
            <person name="Saizaki P.M."/>
            <person name="Coimbra N.A."/>
            <person name="Weiss V.A."/>
            <person name="Faoro H."/>
            <person name="Sfeir M.Z."/>
            <person name="Baura V.A."/>
            <person name="Monteiro R.A."/>
            <person name="Chubatsu L.S."/>
            <person name="Souza E.M."/>
            <person name="Cruz L.M."/>
            <person name="Pedrosa F.O."/>
            <person name="Raittz R.T."/>
            <person name="Marchaukoski J.N."/>
            <person name="Steffens M.B."/>
        </authorList>
    </citation>
    <scope>NUCLEOTIDE SEQUENCE [LARGE SCALE GENOMIC DNA]</scope>
    <source>
        <strain evidence="7">N3</strain>
    </source>
</reference>
<dbReference type="Pfam" id="PF00149">
    <property type="entry name" value="Metallophos"/>
    <property type="match status" value="1"/>
</dbReference>
<keyword evidence="1" id="KW-0479">Metal-binding</keyword>
<comment type="similarity">
    <text evidence="4">Belongs to the cyclic nucleotide phosphodiesterase class-III family.</text>
</comment>
<dbReference type="Proteomes" id="UP000063429">
    <property type="component" value="Chromosome"/>
</dbReference>
<name>A0ABN4HY73_9BURK</name>
<evidence type="ECO:0000313" key="6">
    <source>
        <dbReference type="EMBL" id="AKZ63562.1"/>
    </source>
</evidence>
<dbReference type="PANTHER" id="PTHR42988">
    <property type="entry name" value="PHOSPHOHYDROLASE"/>
    <property type="match status" value="1"/>
</dbReference>
<evidence type="ECO:0000256" key="3">
    <source>
        <dbReference type="ARBA" id="ARBA00023004"/>
    </source>
</evidence>
<evidence type="ECO:0000259" key="5">
    <source>
        <dbReference type="Pfam" id="PF00149"/>
    </source>
</evidence>
<gene>
    <name evidence="6" type="ORF">F506_13610</name>
</gene>
<evidence type="ECO:0000256" key="4">
    <source>
        <dbReference type="ARBA" id="ARBA00025742"/>
    </source>
</evidence>
<keyword evidence="2" id="KW-0378">Hydrolase</keyword>
<evidence type="ECO:0000256" key="2">
    <source>
        <dbReference type="ARBA" id="ARBA00022801"/>
    </source>
</evidence>
<dbReference type="RefSeq" id="WP_053198246.1">
    <property type="nucleotide sequence ID" value="NZ_CP011409.1"/>
</dbReference>
<dbReference type="InterPro" id="IPR026575">
    <property type="entry name" value="GpdQ/CpdA-like"/>
</dbReference>
<dbReference type="Gene3D" id="3.60.21.10">
    <property type="match status" value="1"/>
</dbReference>
<keyword evidence="3" id="KW-0408">Iron</keyword>